<reference evidence="2" key="1">
    <citation type="journal article" date="2023" name="Genome Biol. Evol.">
        <title>First Whole Genome Sequence and Flow Cytometry Genome Size Data for the Lichen-Forming Fungus Ramalina farinacea (Ascomycota).</title>
        <authorList>
            <person name="Llewellyn T."/>
            <person name="Mian S."/>
            <person name="Hill R."/>
            <person name="Leitch I.J."/>
            <person name="Gaya E."/>
        </authorList>
    </citation>
    <scope>NUCLEOTIDE SEQUENCE</scope>
    <source>
        <strain evidence="2">LIQ254RAFAR</strain>
    </source>
</reference>
<gene>
    <name evidence="2" type="ORF">OHK93_001752</name>
</gene>
<accession>A0AA43TWJ9</accession>
<proteinExistence type="predicted"/>
<evidence type="ECO:0000313" key="3">
    <source>
        <dbReference type="Proteomes" id="UP001161017"/>
    </source>
</evidence>
<evidence type="ECO:0000313" key="2">
    <source>
        <dbReference type="EMBL" id="MDI1490548.1"/>
    </source>
</evidence>
<evidence type="ECO:0000256" key="1">
    <source>
        <dbReference type="SAM" id="SignalP"/>
    </source>
</evidence>
<dbReference type="EMBL" id="JAPUFD010000012">
    <property type="protein sequence ID" value="MDI1490548.1"/>
    <property type="molecule type" value="Genomic_DNA"/>
</dbReference>
<comment type="caution">
    <text evidence="2">The sequence shown here is derived from an EMBL/GenBank/DDBJ whole genome shotgun (WGS) entry which is preliminary data.</text>
</comment>
<keyword evidence="3" id="KW-1185">Reference proteome</keyword>
<keyword evidence="1" id="KW-0732">Signal</keyword>
<feature type="signal peptide" evidence="1">
    <location>
        <begin position="1"/>
        <end position="23"/>
    </location>
</feature>
<feature type="chain" id="PRO_5041218355" evidence="1">
    <location>
        <begin position="24"/>
        <end position="226"/>
    </location>
</feature>
<name>A0AA43TWJ9_9LECA</name>
<protein>
    <submittedName>
        <fullName evidence="2">Uncharacterized protein</fullName>
    </submittedName>
</protein>
<dbReference type="AlphaFoldDB" id="A0AA43TWJ9"/>
<organism evidence="2 3">
    <name type="scientific">Ramalina farinacea</name>
    <dbReference type="NCBI Taxonomy" id="258253"/>
    <lineage>
        <taxon>Eukaryota</taxon>
        <taxon>Fungi</taxon>
        <taxon>Dikarya</taxon>
        <taxon>Ascomycota</taxon>
        <taxon>Pezizomycotina</taxon>
        <taxon>Lecanoromycetes</taxon>
        <taxon>OSLEUM clade</taxon>
        <taxon>Lecanoromycetidae</taxon>
        <taxon>Lecanorales</taxon>
        <taxon>Lecanorineae</taxon>
        <taxon>Ramalinaceae</taxon>
        <taxon>Ramalina</taxon>
    </lineage>
</organism>
<sequence length="226" mass="25134">MNHCITLSFFFWTLSVYPLPAPGIPMYDPVDPTCFTTLQSQRNDGWNNSGFSWPDCNFAAFKFNQDIGDHNLFEEYIFTSIRNDLNGSGNLSSSQDSSLNTANISSIATNALVSLPLRWSFKSCSIVIQMREVYDDPAVPDKRNILRKGPRELHKYDVESFTDIAINGVQNLQKCYNSLQVPGWTITGQKGAIGVFVWQTNSPMDVFTGSAVPLPPPPQAKPVVTS</sequence>
<dbReference type="Proteomes" id="UP001161017">
    <property type="component" value="Unassembled WGS sequence"/>
</dbReference>